<dbReference type="OrthoDB" id="580775at2"/>
<name>A0A1K1M088_9FLAO</name>
<keyword evidence="2" id="KW-1185">Reference proteome</keyword>
<dbReference type="PANTHER" id="PTHR36932:SF1">
    <property type="entry name" value="CAPSULAR POLYSACCHARIDE BIOSYNTHESIS PROTEIN"/>
    <property type="match status" value="1"/>
</dbReference>
<dbReference type="InterPro" id="IPR042099">
    <property type="entry name" value="ANL_N_sf"/>
</dbReference>
<evidence type="ECO:0000313" key="1">
    <source>
        <dbReference type="EMBL" id="SFW16564.1"/>
    </source>
</evidence>
<dbReference type="AlphaFoldDB" id="A0A1K1M088"/>
<dbReference type="Gene3D" id="3.40.50.12780">
    <property type="entry name" value="N-terminal domain of ligase-like"/>
    <property type="match status" value="1"/>
</dbReference>
<proteinExistence type="predicted"/>
<evidence type="ECO:0000313" key="2">
    <source>
        <dbReference type="Proteomes" id="UP000183257"/>
    </source>
</evidence>
<keyword evidence="1" id="KW-0436">Ligase</keyword>
<protein>
    <submittedName>
        <fullName evidence="1">Phenylacetate-CoA ligase</fullName>
    </submittedName>
</protein>
<gene>
    <name evidence="1" type="ORF">SAMN05660313_00232</name>
</gene>
<dbReference type="SUPFAM" id="SSF56801">
    <property type="entry name" value="Acetyl-CoA synthetase-like"/>
    <property type="match status" value="1"/>
</dbReference>
<organism evidence="1 2">
    <name type="scientific">Cellulophaga fucicola</name>
    <dbReference type="NCBI Taxonomy" id="76595"/>
    <lineage>
        <taxon>Bacteria</taxon>
        <taxon>Pseudomonadati</taxon>
        <taxon>Bacteroidota</taxon>
        <taxon>Flavobacteriia</taxon>
        <taxon>Flavobacteriales</taxon>
        <taxon>Flavobacteriaceae</taxon>
        <taxon>Cellulophaga</taxon>
    </lineage>
</organism>
<accession>A0A1K1M088</accession>
<reference evidence="2" key="1">
    <citation type="submission" date="2016-11" db="EMBL/GenBank/DDBJ databases">
        <authorList>
            <person name="Varghese N."/>
            <person name="Submissions S."/>
        </authorList>
    </citation>
    <scope>NUCLEOTIDE SEQUENCE [LARGE SCALE GENOMIC DNA]</scope>
    <source>
        <strain evidence="2">DSM 24786</strain>
    </source>
</reference>
<dbReference type="EMBL" id="FPIY01000001">
    <property type="protein sequence ID" value="SFW16564.1"/>
    <property type="molecule type" value="Genomic_DNA"/>
</dbReference>
<dbReference type="InterPro" id="IPR053158">
    <property type="entry name" value="CapK_Type1_Caps_Biosynth"/>
</dbReference>
<dbReference type="Proteomes" id="UP000183257">
    <property type="component" value="Unassembled WGS sequence"/>
</dbReference>
<sequence>MGIAAKCRNFAFWTLDTLKGGVIKKDLKSIQSFYSSSKEKQLKEQRAALTSLLHSAVTTTEFYKEYSGVKNLEDFPVVDKNTIKANFKAITSKTLKPEKLISVSTSGSTGAPFKVYQTPLKKKRNTADTLYFAKLAGFTIGQKLLYLRFWAAYYKKPKLLAYLQNTEQLDVSKLTDDYIKKLIVNLQKDSSAKGWLGYPSGFETICKYLDKVNAEPLDCNIQSTIAIAEGLSPTVQSKMEYYFKAPTVSRYSNVENGILAQQLPNQTYFTINWASYKIEILDLDKDIPAKKGEIGRIVVTDLYNTATHMIRYDTGDVGSFYDDNKDALPMLKSVEGRKMDVLYKTNGDALNPFTMHAYVYDFHEVEQLQFIQTAEKEYQIKINTTTNFLREDELVALFKNDIGTDATIQVAYVHEIPSLKSGKRKIAINLYKKSN</sequence>
<dbReference type="STRING" id="76595.SAMN05660313_00232"/>
<dbReference type="PANTHER" id="PTHR36932">
    <property type="entry name" value="CAPSULAR POLYSACCHARIDE BIOSYNTHESIS PROTEIN"/>
    <property type="match status" value="1"/>
</dbReference>
<dbReference type="GO" id="GO:0016874">
    <property type="term" value="F:ligase activity"/>
    <property type="evidence" value="ECO:0007669"/>
    <property type="project" value="UniProtKB-KW"/>
</dbReference>
<dbReference type="RefSeq" id="WP_072301926.1">
    <property type="nucleotide sequence ID" value="NZ_FPIY01000001.1"/>
</dbReference>